<dbReference type="CDD" id="cd13858">
    <property type="entry name" value="CuRO_1_tcLCC2_insect_like"/>
    <property type="match status" value="1"/>
</dbReference>
<comment type="caution">
    <text evidence="10">The sequence shown here is derived from an EMBL/GenBank/DDBJ whole genome shotgun (WGS) entry which is preliminary data.</text>
</comment>
<dbReference type="GO" id="GO:0005507">
    <property type="term" value="F:copper ion binding"/>
    <property type="evidence" value="ECO:0007669"/>
    <property type="project" value="InterPro"/>
</dbReference>
<keyword evidence="5" id="KW-0812">Transmembrane</keyword>
<feature type="domain" description="Plastocyanin-like" evidence="8">
    <location>
        <begin position="496"/>
        <end position="639"/>
    </location>
</feature>
<dbReference type="InterPro" id="IPR002355">
    <property type="entry name" value="Cu_oxidase_Cu_BS"/>
</dbReference>
<evidence type="ECO:0000256" key="1">
    <source>
        <dbReference type="ARBA" id="ARBA00010609"/>
    </source>
</evidence>
<dbReference type="SUPFAM" id="SSF49503">
    <property type="entry name" value="Cupredoxins"/>
    <property type="match status" value="3"/>
</dbReference>
<dbReference type="Proteomes" id="UP000242188">
    <property type="component" value="Unassembled WGS sequence"/>
</dbReference>
<keyword evidence="3" id="KW-0560">Oxidoreductase</keyword>
<evidence type="ECO:0000256" key="4">
    <source>
        <dbReference type="ARBA" id="ARBA00023008"/>
    </source>
</evidence>
<keyword evidence="11" id="KW-1185">Reference proteome</keyword>
<keyword evidence="6" id="KW-0732">Signal</keyword>
<dbReference type="PANTHER" id="PTHR11709">
    <property type="entry name" value="MULTI-COPPER OXIDASE"/>
    <property type="match status" value="1"/>
</dbReference>
<dbReference type="Pfam" id="PF07731">
    <property type="entry name" value="Cu-oxidase_2"/>
    <property type="match status" value="1"/>
</dbReference>
<dbReference type="Pfam" id="PF07732">
    <property type="entry name" value="Cu-oxidase_3"/>
    <property type="match status" value="1"/>
</dbReference>
<evidence type="ECO:0000259" key="9">
    <source>
        <dbReference type="Pfam" id="PF07732"/>
    </source>
</evidence>
<dbReference type="CDD" id="cd13905">
    <property type="entry name" value="CuRO_3_tcLLC2_insect_like"/>
    <property type="match status" value="1"/>
</dbReference>
<evidence type="ECO:0000313" key="10">
    <source>
        <dbReference type="EMBL" id="OWF53933.1"/>
    </source>
</evidence>
<dbReference type="OrthoDB" id="6106698at2759"/>
<dbReference type="PROSITE" id="PS00080">
    <property type="entry name" value="MULTICOPPER_OXIDASE2"/>
    <property type="match status" value="1"/>
</dbReference>
<keyword evidence="4" id="KW-0186">Copper</keyword>
<evidence type="ECO:0000256" key="5">
    <source>
        <dbReference type="SAM" id="Phobius"/>
    </source>
</evidence>
<dbReference type="InterPro" id="IPR045087">
    <property type="entry name" value="Cu-oxidase_fam"/>
</dbReference>
<dbReference type="Gene3D" id="2.60.40.420">
    <property type="entry name" value="Cupredoxins - blue copper proteins"/>
    <property type="match status" value="3"/>
</dbReference>
<dbReference type="EMBL" id="NEDP02001174">
    <property type="protein sequence ID" value="OWF53933.1"/>
    <property type="molecule type" value="Genomic_DNA"/>
</dbReference>
<keyword evidence="2" id="KW-0479">Metal-binding</keyword>
<dbReference type="CDD" id="cd13884">
    <property type="entry name" value="CuRO_2_tcLCC_insect_like"/>
    <property type="match status" value="1"/>
</dbReference>
<dbReference type="PANTHER" id="PTHR11709:SF394">
    <property type="entry name" value="FI03373P-RELATED"/>
    <property type="match status" value="1"/>
</dbReference>
<sequence>MVTPIYLLYLVVAVSGVAFEKEVVPSCGPEEDLCEFHWTIDYKETMVYFKRDSHVGEPVVLVNETLYKRTSCNTLEPISDEELQNVTTADGRYKSVYAINQQVPGPPVVVYQGQQVVVHVHNKLLSDGVTIHWHGLTQKGTPWMDGTGSISQCPIDPHSTFVYRFMADDVGTSWYHAHHGMMRNDGLAGPLIVLPRDNVRADNATATVDKQYILFVQDWFYMSGQDIYSYFSAYLNPYFNGLDKEGCTKPGNGQNGEIIGDIPFESAIINGKGRYNESIGGLPYESFTVKTGGVYQFRIINAAMVYAFRVSVDQHPLTVISTDGNDVTEFEAESVVVHSGERFDVIIRADQRPGSYWIRTETLDTPLKGETSSPSSGLAVLQYQDADPVLPQSQKAVCEKNSPCKVVNCLFLYSSKYNIQCTSVADLRATPEGQTINPVPTVTSTERFQELFLNFVYARSRTPISAAVNNKGFVRPSVPLQTYPVGDGVFTECPEHCDKYCTCTHVIKLGMGNTVQLVLLNMNDSPYGLTHPIHIHGHHAHIIKVVYPEYDQQNGKILERSQDIRCDTPNCNNATWSNSSWQFGNVPGVNLDNPPQKDTVSIPRQGYVVMRMTADNPGYWFLHCHIEVHQTAGMTLVLQDGEITDMPALPVGFPTCGDYRPATETKLTDNTSLSTRLGSRPSVSASDNDGSACVTSNKADKISAVDQRTSYILLICILAVTNVASLIVACVGKRRRTKISFVLKAPSYRRPIEINDKPEPEVFFSKNDELCSSKEKLLLT</sequence>
<dbReference type="AlphaFoldDB" id="A0A210QYR9"/>
<dbReference type="InterPro" id="IPR033138">
    <property type="entry name" value="Cu_oxidase_CS"/>
</dbReference>
<feature type="chain" id="PRO_5012939474" evidence="6">
    <location>
        <begin position="17"/>
        <end position="780"/>
    </location>
</feature>
<dbReference type="FunFam" id="2.60.40.420:FF:000045">
    <property type="entry name" value="Laccase 2"/>
    <property type="match status" value="1"/>
</dbReference>
<evidence type="ECO:0000259" key="7">
    <source>
        <dbReference type="Pfam" id="PF00394"/>
    </source>
</evidence>
<feature type="transmembrane region" description="Helical" evidence="5">
    <location>
        <begin position="711"/>
        <end position="731"/>
    </location>
</feature>
<protein>
    <submittedName>
        <fullName evidence="10">L-ascorbate oxidase</fullName>
    </submittedName>
</protein>
<evidence type="ECO:0000256" key="3">
    <source>
        <dbReference type="ARBA" id="ARBA00023002"/>
    </source>
</evidence>
<dbReference type="Pfam" id="PF00394">
    <property type="entry name" value="Cu-oxidase"/>
    <property type="match status" value="1"/>
</dbReference>
<evidence type="ECO:0000256" key="6">
    <source>
        <dbReference type="SAM" id="SignalP"/>
    </source>
</evidence>
<evidence type="ECO:0000259" key="8">
    <source>
        <dbReference type="Pfam" id="PF07731"/>
    </source>
</evidence>
<feature type="domain" description="Plastocyanin-like" evidence="7">
    <location>
        <begin position="211"/>
        <end position="385"/>
    </location>
</feature>
<accession>A0A210QYR9</accession>
<dbReference type="InterPro" id="IPR011707">
    <property type="entry name" value="Cu-oxidase-like_N"/>
</dbReference>
<dbReference type="GO" id="GO:0006826">
    <property type="term" value="P:iron ion transport"/>
    <property type="evidence" value="ECO:0007669"/>
    <property type="project" value="TreeGrafter"/>
</dbReference>
<reference evidence="10 11" key="1">
    <citation type="journal article" date="2017" name="Nat. Ecol. Evol.">
        <title>Scallop genome provides insights into evolution of bilaterian karyotype and development.</title>
        <authorList>
            <person name="Wang S."/>
            <person name="Zhang J."/>
            <person name="Jiao W."/>
            <person name="Li J."/>
            <person name="Xun X."/>
            <person name="Sun Y."/>
            <person name="Guo X."/>
            <person name="Huan P."/>
            <person name="Dong B."/>
            <person name="Zhang L."/>
            <person name="Hu X."/>
            <person name="Sun X."/>
            <person name="Wang J."/>
            <person name="Zhao C."/>
            <person name="Wang Y."/>
            <person name="Wang D."/>
            <person name="Huang X."/>
            <person name="Wang R."/>
            <person name="Lv J."/>
            <person name="Li Y."/>
            <person name="Zhang Z."/>
            <person name="Liu B."/>
            <person name="Lu W."/>
            <person name="Hui Y."/>
            <person name="Liang J."/>
            <person name="Zhou Z."/>
            <person name="Hou R."/>
            <person name="Li X."/>
            <person name="Liu Y."/>
            <person name="Li H."/>
            <person name="Ning X."/>
            <person name="Lin Y."/>
            <person name="Zhao L."/>
            <person name="Xing Q."/>
            <person name="Dou J."/>
            <person name="Li Y."/>
            <person name="Mao J."/>
            <person name="Guo H."/>
            <person name="Dou H."/>
            <person name="Li T."/>
            <person name="Mu C."/>
            <person name="Jiang W."/>
            <person name="Fu Q."/>
            <person name="Fu X."/>
            <person name="Miao Y."/>
            <person name="Liu J."/>
            <person name="Yu Q."/>
            <person name="Li R."/>
            <person name="Liao H."/>
            <person name="Li X."/>
            <person name="Kong Y."/>
            <person name="Jiang Z."/>
            <person name="Chourrout D."/>
            <person name="Li R."/>
            <person name="Bao Z."/>
        </authorList>
    </citation>
    <scope>NUCLEOTIDE SEQUENCE [LARGE SCALE GENOMIC DNA]</scope>
    <source>
        <strain evidence="10 11">PY_sf001</strain>
    </source>
</reference>
<evidence type="ECO:0000256" key="2">
    <source>
        <dbReference type="ARBA" id="ARBA00022723"/>
    </source>
</evidence>
<dbReference type="InterPro" id="IPR001117">
    <property type="entry name" value="Cu-oxidase_2nd"/>
</dbReference>
<comment type="similarity">
    <text evidence="1">Belongs to the multicopper oxidase family.</text>
</comment>
<dbReference type="GO" id="GO:0016491">
    <property type="term" value="F:oxidoreductase activity"/>
    <property type="evidence" value="ECO:0007669"/>
    <property type="project" value="UniProtKB-KW"/>
</dbReference>
<dbReference type="GO" id="GO:0005886">
    <property type="term" value="C:plasma membrane"/>
    <property type="evidence" value="ECO:0007669"/>
    <property type="project" value="TreeGrafter"/>
</dbReference>
<proteinExistence type="inferred from homology"/>
<dbReference type="PROSITE" id="PS00079">
    <property type="entry name" value="MULTICOPPER_OXIDASE1"/>
    <property type="match status" value="1"/>
</dbReference>
<evidence type="ECO:0000313" key="11">
    <source>
        <dbReference type="Proteomes" id="UP000242188"/>
    </source>
</evidence>
<organism evidence="10 11">
    <name type="scientific">Mizuhopecten yessoensis</name>
    <name type="common">Japanese scallop</name>
    <name type="synonym">Patinopecten yessoensis</name>
    <dbReference type="NCBI Taxonomy" id="6573"/>
    <lineage>
        <taxon>Eukaryota</taxon>
        <taxon>Metazoa</taxon>
        <taxon>Spiralia</taxon>
        <taxon>Lophotrochozoa</taxon>
        <taxon>Mollusca</taxon>
        <taxon>Bivalvia</taxon>
        <taxon>Autobranchia</taxon>
        <taxon>Pteriomorphia</taxon>
        <taxon>Pectinida</taxon>
        <taxon>Pectinoidea</taxon>
        <taxon>Pectinidae</taxon>
        <taxon>Mizuhopecten</taxon>
    </lineage>
</organism>
<feature type="domain" description="Plastocyanin-like" evidence="9">
    <location>
        <begin position="85"/>
        <end position="197"/>
    </location>
</feature>
<dbReference type="InterPro" id="IPR008972">
    <property type="entry name" value="Cupredoxin"/>
</dbReference>
<dbReference type="InterPro" id="IPR011706">
    <property type="entry name" value="Cu-oxidase_C"/>
</dbReference>
<gene>
    <name evidence="10" type="ORF">KP79_PYT13185</name>
</gene>
<keyword evidence="5" id="KW-1133">Transmembrane helix</keyword>
<keyword evidence="5" id="KW-0472">Membrane</keyword>
<name>A0A210QYR9_MIZYE</name>
<feature type="signal peptide" evidence="6">
    <location>
        <begin position="1"/>
        <end position="16"/>
    </location>
</feature>